<reference evidence="4 5" key="1">
    <citation type="submission" date="2008-03" db="EMBL/GenBank/DDBJ databases">
        <title>The Genome Sequence of Verticillium dahliae VdLs.17.</title>
        <authorList>
            <consortium name="The Broad Institute Genome Sequencing Platform"/>
            <person name="Ma L.-J.J."/>
            <person name="Klosterman S.J."/>
            <person name="Subbarao K."/>
            <person name="Dobinson K."/>
            <person name="Veronese P."/>
            <person name="Kang S."/>
            <person name="Gold S.E."/>
            <person name="Young S."/>
            <person name="Jaffe D."/>
            <person name="Gnerre S."/>
            <person name="Berlin A."/>
            <person name="Heiman D."/>
            <person name="Hepburn T."/>
            <person name="Sykes S."/>
            <person name="Alvarado L."/>
            <person name="Kodira C.D."/>
            <person name="Lander E."/>
            <person name="Galagan J."/>
            <person name="Nusbaum C."/>
            <person name="Birren B."/>
        </authorList>
    </citation>
    <scope>NUCLEOTIDE SEQUENCE [LARGE SCALE GENOMIC DNA]</scope>
    <source>
        <strain evidence="5">VdLs.17 / ATCC MYA-4575 / FGSC 10137</strain>
    </source>
</reference>
<dbReference type="KEGG" id="vda:VDAG_09878"/>
<evidence type="ECO:0000256" key="1">
    <source>
        <dbReference type="SAM" id="MobiDB-lite"/>
    </source>
</evidence>
<gene>
    <name evidence="4" type="ORF">VDAG_09878</name>
</gene>
<evidence type="ECO:0000313" key="4">
    <source>
        <dbReference type="EMBL" id="EGY19544.1"/>
    </source>
</evidence>
<keyword evidence="2" id="KW-0472">Membrane</keyword>
<dbReference type="HOGENOM" id="CLU_023874_0_0_1"/>
<dbReference type="AlphaFoldDB" id="G2XI96"/>
<dbReference type="EMBL" id="DS572723">
    <property type="protein sequence ID" value="EGY19544.1"/>
    <property type="molecule type" value="Genomic_DNA"/>
</dbReference>
<feature type="compositionally biased region" description="Polar residues" evidence="1">
    <location>
        <begin position="100"/>
        <end position="113"/>
    </location>
</feature>
<feature type="transmembrane region" description="Helical" evidence="2">
    <location>
        <begin position="636"/>
        <end position="653"/>
    </location>
</feature>
<dbReference type="InterPro" id="IPR046529">
    <property type="entry name" value="DUF6594"/>
</dbReference>
<organism evidence="4 5">
    <name type="scientific">Verticillium dahliae (strain VdLs.17 / ATCC MYA-4575 / FGSC 10137)</name>
    <name type="common">Verticillium wilt</name>
    <dbReference type="NCBI Taxonomy" id="498257"/>
    <lineage>
        <taxon>Eukaryota</taxon>
        <taxon>Fungi</taxon>
        <taxon>Dikarya</taxon>
        <taxon>Ascomycota</taxon>
        <taxon>Pezizomycotina</taxon>
        <taxon>Sordariomycetes</taxon>
        <taxon>Hypocreomycetidae</taxon>
        <taxon>Glomerellales</taxon>
        <taxon>Plectosphaerellaceae</taxon>
        <taxon>Verticillium</taxon>
    </lineage>
</organism>
<protein>
    <recommendedName>
        <fullName evidence="3">DUF6594 domain-containing protein</fullName>
    </recommendedName>
</protein>
<dbReference type="PANTHER" id="PTHR34502">
    <property type="entry name" value="DUF6594 DOMAIN-CONTAINING PROTEIN-RELATED"/>
    <property type="match status" value="1"/>
</dbReference>
<feature type="compositionally biased region" description="Polar residues" evidence="1">
    <location>
        <begin position="41"/>
        <end position="64"/>
    </location>
</feature>
<feature type="compositionally biased region" description="Polar residues" evidence="1">
    <location>
        <begin position="17"/>
        <end position="33"/>
    </location>
</feature>
<feature type="region of interest" description="Disordered" evidence="1">
    <location>
        <begin position="1"/>
        <end position="300"/>
    </location>
</feature>
<keyword evidence="5" id="KW-1185">Reference proteome</keyword>
<dbReference type="OMA" id="QWHKTDV"/>
<feature type="compositionally biased region" description="Low complexity" evidence="1">
    <location>
        <begin position="82"/>
        <end position="93"/>
    </location>
</feature>
<feature type="compositionally biased region" description="Basic and acidic residues" evidence="1">
    <location>
        <begin position="162"/>
        <end position="192"/>
    </location>
</feature>
<feature type="compositionally biased region" description="Low complexity" evidence="1">
    <location>
        <begin position="129"/>
        <end position="152"/>
    </location>
</feature>
<feature type="transmembrane region" description="Helical" evidence="2">
    <location>
        <begin position="575"/>
        <end position="597"/>
    </location>
</feature>
<dbReference type="OrthoDB" id="5416037at2759"/>
<dbReference type="Pfam" id="PF20237">
    <property type="entry name" value="DUF6594"/>
    <property type="match status" value="1"/>
</dbReference>
<dbReference type="Proteomes" id="UP000001611">
    <property type="component" value="Chromosome 1"/>
</dbReference>
<dbReference type="eggNOG" id="ENOG502QRPA">
    <property type="taxonomic scope" value="Eukaryota"/>
</dbReference>
<dbReference type="RefSeq" id="XP_009649518.1">
    <property type="nucleotide sequence ID" value="XM_009651223.1"/>
</dbReference>
<accession>G2XI96</accession>
<sequence length="654" mass="71035">MSPQYRQPSVEACPETANLSSQEQPDHILNQSAGVIEHPPSSASTGDTQAQDPVAELQTSNATLMAQAPRRRSRTAPVCRTASVPAAGVPASSRVRSPDHSLSSSMSASNKPSQDAKLHAPAPRPPSPSTSTLTASTAKTSGSGSSSGSASTVTQIPASNRRNSDRDRDTYKQKIRPRDKQTSHSPEIHQRPDVMSFLQPGSPPGTRQPVQRTRGDMSSWQLADLPSRTSPTRSTTSSGAPSIHSDVFSEPGRGHETDGTLSSPDRSVNEDWSKPMMLPAGGTSTASSYHQRHQHPSMWDAGPMMPPAHSNQVHDGPPNGMQSQPQYLPSSFDFMQHGRPEHMPMSGYELLATNLSSNSMGGPVIKPMYRRFEFLNHRLLLHLQDELAELEEQLRHLDAADTQSRQYHQGVLPASRRQESTSSKDLHWWKTDLLGKIGFKLELYSRSIAKFIHWRYLTGTDKTLVSFKESQNLSAPAPADIDRYRDYLNNRQPVVEPEARFLDPEDDLVSLARPHSTYQAPEFSSDDLQTPMPRTMVFPPTPNSPLSDLGSYRSTKVAYAHDGSHRTPASSMPQILIAISAAFLLPILCFIVIPGYIGRMAVVMIVAGGLLAALLQAGVLRMGANGLVGLGGTQDCILCIGVYGAVMAVVAGVL</sequence>
<feature type="transmembrane region" description="Helical" evidence="2">
    <location>
        <begin position="603"/>
        <end position="624"/>
    </location>
</feature>
<proteinExistence type="predicted"/>
<dbReference type="InParanoid" id="G2XI96"/>
<evidence type="ECO:0000256" key="2">
    <source>
        <dbReference type="SAM" id="Phobius"/>
    </source>
</evidence>
<feature type="domain" description="DUF6594" evidence="3">
    <location>
        <begin position="348"/>
        <end position="647"/>
    </location>
</feature>
<name>G2XI96_VERDV</name>
<keyword evidence="2" id="KW-0812">Transmembrane</keyword>
<feature type="compositionally biased region" description="Polar residues" evidence="1">
    <location>
        <begin position="208"/>
        <end position="221"/>
    </location>
</feature>
<dbReference type="PANTHER" id="PTHR34502:SF6">
    <property type="entry name" value="DUF6594 DOMAIN-CONTAINING PROTEIN"/>
    <property type="match status" value="1"/>
</dbReference>
<keyword evidence="2" id="KW-1133">Transmembrane helix</keyword>
<feature type="compositionally biased region" description="Low complexity" evidence="1">
    <location>
        <begin position="226"/>
        <end position="238"/>
    </location>
</feature>
<dbReference type="GeneID" id="20711341"/>
<evidence type="ECO:0000259" key="3">
    <source>
        <dbReference type="Pfam" id="PF20237"/>
    </source>
</evidence>
<evidence type="ECO:0000313" key="5">
    <source>
        <dbReference type="Proteomes" id="UP000001611"/>
    </source>
</evidence>
<dbReference type="STRING" id="498257.G2XI96"/>